<keyword evidence="1" id="KW-1133">Transmembrane helix</keyword>
<reference evidence="3" key="1">
    <citation type="submission" date="2022-11" db="UniProtKB">
        <authorList>
            <consortium name="WormBaseParasite"/>
        </authorList>
    </citation>
    <scope>IDENTIFICATION</scope>
</reference>
<evidence type="ECO:0000313" key="2">
    <source>
        <dbReference type="Proteomes" id="UP000887581"/>
    </source>
</evidence>
<accession>A0A915PNN3</accession>
<keyword evidence="1" id="KW-0812">Transmembrane</keyword>
<protein>
    <submittedName>
        <fullName evidence="3">dTDP-4-dehydrorhamnose 3,5-epimerase</fullName>
    </submittedName>
</protein>
<sequence length="268" mass="30638">MKGISKSDGNIFELITMRCSAVLVESLEEIRNRSFRGEVNPKTNWGIGEFPDFLSLLYSSKSRTKLEIEDVKEIDGLKLFRPKLFPDNRGYFVESYNEYELGSLGFFERFRQDNHSYSKFGVLRGLHAQPGMGKLVSVISGEIYDVAVDIRPSSKTFGKWYGIILNAETQSSFWIPDGFLHGFYASIFLLTFSFKFCFFLPHILVLSKDGAHVTYKCTAIYNVAEEFGVNPFDPEIAIDWHISDPSKVILSDRDQHHQNLKCLALKKT</sequence>
<dbReference type="Gene3D" id="2.60.120.10">
    <property type="entry name" value="Jelly Rolls"/>
    <property type="match status" value="2"/>
</dbReference>
<proteinExistence type="predicted"/>
<dbReference type="GO" id="GO:0005829">
    <property type="term" value="C:cytosol"/>
    <property type="evidence" value="ECO:0007669"/>
    <property type="project" value="TreeGrafter"/>
</dbReference>
<dbReference type="InterPro" id="IPR000888">
    <property type="entry name" value="RmlC-like"/>
</dbReference>
<evidence type="ECO:0000256" key="1">
    <source>
        <dbReference type="SAM" id="Phobius"/>
    </source>
</evidence>
<dbReference type="InterPro" id="IPR011051">
    <property type="entry name" value="RmlC_Cupin_sf"/>
</dbReference>
<dbReference type="GO" id="GO:0000271">
    <property type="term" value="P:polysaccharide biosynthetic process"/>
    <property type="evidence" value="ECO:0007669"/>
    <property type="project" value="TreeGrafter"/>
</dbReference>
<organism evidence="2 3">
    <name type="scientific">Setaria digitata</name>
    <dbReference type="NCBI Taxonomy" id="48799"/>
    <lineage>
        <taxon>Eukaryota</taxon>
        <taxon>Metazoa</taxon>
        <taxon>Ecdysozoa</taxon>
        <taxon>Nematoda</taxon>
        <taxon>Chromadorea</taxon>
        <taxon>Rhabditida</taxon>
        <taxon>Spirurina</taxon>
        <taxon>Spiruromorpha</taxon>
        <taxon>Filarioidea</taxon>
        <taxon>Setariidae</taxon>
        <taxon>Setaria</taxon>
    </lineage>
</organism>
<dbReference type="SUPFAM" id="SSF51182">
    <property type="entry name" value="RmlC-like cupins"/>
    <property type="match status" value="1"/>
</dbReference>
<dbReference type="Proteomes" id="UP000887581">
    <property type="component" value="Unplaced"/>
</dbReference>
<dbReference type="Pfam" id="PF00908">
    <property type="entry name" value="dTDP_sugar_isom"/>
    <property type="match status" value="2"/>
</dbReference>
<dbReference type="AlphaFoldDB" id="A0A915PNN3"/>
<dbReference type="PANTHER" id="PTHR21047:SF2">
    <property type="entry name" value="THYMIDINE DIPHOSPHO-4-KETO-RHAMNOSE 3,5-EPIMERASE"/>
    <property type="match status" value="1"/>
</dbReference>
<dbReference type="WBParaSite" id="sdigi.contig161.g5451.t1">
    <property type="protein sequence ID" value="sdigi.contig161.g5451.t1"/>
    <property type="gene ID" value="sdigi.contig161.g5451"/>
</dbReference>
<dbReference type="CDD" id="cd00438">
    <property type="entry name" value="cupin_RmlC"/>
    <property type="match status" value="1"/>
</dbReference>
<name>A0A915PNN3_9BILA</name>
<evidence type="ECO:0000313" key="3">
    <source>
        <dbReference type="WBParaSite" id="sdigi.contig161.g5451.t1"/>
    </source>
</evidence>
<keyword evidence="1" id="KW-0472">Membrane</keyword>
<dbReference type="InterPro" id="IPR014710">
    <property type="entry name" value="RmlC-like_jellyroll"/>
</dbReference>
<dbReference type="GO" id="GO:0008830">
    <property type="term" value="F:dTDP-4-dehydrorhamnose 3,5-epimerase activity"/>
    <property type="evidence" value="ECO:0007669"/>
    <property type="project" value="InterPro"/>
</dbReference>
<dbReference type="PANTHER" id="PTHR21047">
    <property type="entry name" value="DTDP-6-DEOXY-D-GLUCOSE-3,5 EPIMERASE"/>
    <property type="match status" value="1"/>
</dbReference>
<keyword evidence="2" id="KW-1185">Reference proteome</keyword>
<feature type="transmembrane region" description="Helical" evidence="1">
    <location>
        <begin position="183"/>
        <end position="206"/>
    </location>
</feature>